<evidence type="ECO:0000313" key="5">
    <source>
        <dbReference type="EMBL" id="MBG6090512.1"/>
    </source>
</evidence>
<organism evidence="5 6">
    <name type="scientific">Actinomadura viridis</name>
    <dbReference type="NCBI Taxonomy" id="58110"/>
    <lineage>
        <taxon>Bacteria</taxon>
        <taxon>Bacillati</taxon>
        <taxon>Actinomycetota</taxon>
        <taxon>Actinomycetes</taxon>
        <taxon>Streptosporangiales</taxon>
        <taxon>Thermomonosporaceae</taxon>
        <taxon>Actinomadura</taxon>
    </lineage>
</organism>
<protein>
    <submittedName>
        <fullName evidence="5">FMN reductase</fullName>
        <ecNumber evidence="5">1.5.1.38</ecNumber>
    </submittedName>
</protein>
<gene>
    <name evidence="5" type="ORF">IW256_004625</name>
</gene>
<evidence type="ECO:0000313" key="6">
    <source>
        <dbReference type="Proteomes" id="UP000614047"/>
    </source>
</evidence>
<name>A0A931GKM3_9ACTN</name>
<sequence>MTARTLAVVSAGLSEPSSTRLLADRLAAATAAALPGETEVVTAELREHAHDLAANLVTGFAPRPLRAAIDAVTGADGLIAVTPIFNASYGGLFKTFFDVLDQDALEGRPVLIGATGGTARHSLALEFAVRPLLAYLRAQVVPTAVYAASEDWASPGGLTERIARAGAELAAAIGGRAPVVRDDPYADPVPFEELLKAGGH</sequence>
<dbReference type="GO" id="GO:0052873">
    <property type="term" value="F:FMN reductase (NADPH) activity"/>
    <property type="evidence" value="ECO:0007669"/>
    <property type="project" value="UniProtKB-EC"/>
</dbReference>
<dbReference type="EC" id="1.5.1.38" evidence="5"/>
<keyword evidence="3 5" id="KW-0560">Oxidoreductase</keyword>
<dbReference type="PANTHER" id="PTHR43408:SF2">
    <property type="entry name" value="FMN REDUCTASE (NADPH)"/>
    <property type="match status" value="1"/>
</dbReference>
<keyword evidence="6" id="KW-1185">Reference proteome</keyword>
<evidence type="ECO:0000256" key="1">
    <source>
        <dbReference type="ARBA" id="ARBA00022630"/>
    </source>
</evidence>
<dbReference type="PANTHER" id="PTHR43408">
    <property type="entry name" value="FMN REDUCTASE (NADPH)"/>
    <property type="match status" value="1"/>
</dbReference>
<proteinExistence type="predicted"/>
<dbReference type="InterPro" id="IPR005025">
    <property type="entry name" value="FMN_Rdtase-like_dom"/>
</dbReference>
<keyword evidence="2" id="KW-0288">FMN</keyword>
<evidence type="ECO:0000256" key="2">
    <source>
        <dbReference type="ARBA" id="ARBA00022643"/>
    </source>
</evidence>
<comment type="caution">
    <text evidence="5">The sequence shown here is derived from an EMBL/GenBank/DDBJ whole genome shotgun (WGS) entry which is preliminary data.</text>
</comment>
<dbReference type="RefSeq" id="WP_197012962.1">
    <property type="nucleotide sequence ID" value="NZ_BAABES010000016.1"/>
</dbReference>
<dbReference type="Proteomes" id="UP000614047">
    <property type="component" value="Unassembled WGS sequence"/>
</dbReference>
<dbReference type="InterPro" id="IPR023932">
    <property type="entry name" value="CE1759_FMN_reduct"/>
</dbReference>
<dbReference type="NCBIfam" id="TIGR04037">
    <property type="entry name" value="LLM_duo_CE1759"/>
    <property type="match status" value="1"/>
</dbReference>
<evidence type="ECO:0000256" key="3">
    <source>
        <dbReference type="ARBA" id="ARBA00023002"/>
    </source>
</evidence>
<reference evidence="5" key="1">
    <citation type="submission" date="2020-11" db="EMBL/GenBank/DDBJ databases">
        <title>Sequencing the genomes of 1000 actinobacteria strains.</title>
        <authorList>
            <person name="Klenk H.-P."/>
        </authorList>
    </citation>
    <scope>NUCLEOTIDE SEQUENCE</scope>
    <source>
        <strain evidence="5">DSM 43175</strain>
    </source>
</reference>
<accession>A0A931GKM3</accession>
<dbReference type="Gene3D" id="3.40.50.360">
    <property type="match status" value="1"/>
</dbReference>
<dbReference type="SUPFAM" id="SSF52218">
    <property type="entry name" value="Flavoproteins"/>
    <property type="match status" value="1"/>
</dbReference>
<dbReference type="InterPro" id="IPR029039">
    <property type="entry name" value="Flavoprotein-like_sf"/>
</dbReference>
<dbReference type="AlphaFoldDB" id="A0A931GKM3"/>
<feature type="domain" description="NADPH-dependent FMN reductase-like" evidence="4">
    <location>
        <begin position="6"/>
        <end position="152"/>
    </location>
</feature>
<evidence type="ECO:0000259" key="4">
    <source>
        <dbReference type="Pfam" id="PF03358"/>
    </source>
</evidence>
<dbReference type="InterPro" id="IPR051814">
    <property type="entry name" value="NAD(P)H-dep_FMN_reductase"/>
</dbReference>
<keyword evidence="1" id="KW-0285">Flavoprotein</keyword>
<dbReference type="Pfam" id="PF03358">
    <property type="entry name" value="FMN_red"/>
    <property type="match status" value="1"/>
</dbReference>
<dbReference type="EMBL" id="JADOUA010000001">
    <property type="protein sequence ID" value="MBG6090512.1"/>
    <property type="molecule type" value="Genomic_DNA"/>
</dbReference>